<keyword evidence="3" id="KW-1185">Reference proteome</keyword>
<evidence type="ECO:0000256" key="1">
    <source>
        <dbReference type="SAM" id="SignalP"/>
    </source>
</evidence>
<comment type="caution">
    <text evidence="2">The sequence shown here is derived from an EMBL/GenBank/DDBJ whole genome shotgun (WGS) entry which is preliminary data.</text>
</comment>
<feature type="chain" id="PRO_5015737006" description="Secreted protein" evidence="1">
    <location>
        <begin position="27"/>
        <end position="126"/>
    </location>
</feature>
<reference evidence="2 3" key="1">
    <citation type="submission" date="2018-03" db="EMBL/GenBank/DDBJ databases">
        <title>Genomic Encyclopedia of Type Strains, Phase III (KMG-III): the genomes of soil and plant-associated and newly described type strains.</title>
        <authorList>
            <person name="Whitman W."/>
        </authorList>
    </citation>
    <scope>NUCLEOTIDE SEQUENCE [LARGE SCALE GENOMIC DNA]</scope>
    <source>
        <strain evidence="2 3">CGMCC 4.7104</strain>
    </source>
</reference>
<gene>
    <name evidence="2" type="ORF">B0I32_12046</name>
</gene>
<keyword evidence="1" id="KW-0732">Signal</keyword>
<dbReference type="Proteomes" id="UP000238312">
    <property type="component" value="Unassembled WGS sequence"/>
</dbReference>
<evidence type="ECO:0000313" key="2">
    <source>
        <dbReference type="EMBL" id="PRX59276.1"/>
    </source>
</evidence>
<dbReference type="EMBL" id="PVNG01000020">
    <property type="protein sequence ID" value="PRX59276.1"/>
    <property type="molecule type" value="Genomic_DNA"/>
</dbReference>
<protein>
    <recommendedName>
        <fullName evidence="4">Secreted protein</fullName>
    </recommendedName>
</protein>
<evidence type="ECO:0000313" key="3">
    <source>
        <dbReference type="Proteomes" id="UP000238312"/>
    </source>
</evidence>
<organism evidence="2 3">
    <name type="scientific">Nonomuraea fuscirosea</name>
    <dbReference type="NCBI Taxonomy" id="1291556"/>
    <lineage>
        <taxon>Bacteria</taxon>
        <taxon>Bacillati</taxon>
        <taxon>Actinomycetota</taxon>
        <taxon>Actinomycetes</taxon>
        <taxon>Streptosporangiales</taxon>
        <taxon>Streptosporangiaceae</taxon>
        <taxon>Nonomuraea</taxon>
    </lineage>
</organism>
<proteinExistence type="predicted"/>
<evidence type="ECO:0008006" key="4">
    <source>
        <dbReference type="Google" id="ProtNLM"/>
    </source>
</evidence>
<sequence length="126" mass="13257">MRLRRTLTVLAMALGFLMPWASTASAAPTESTVSVAADCNGYQPYAYPPGQNGDIITGIGGCGFQAVTVEIWKDVPFLPDTLAGCCPHGSSPVTAYAYCSSSGAGNYYTLARTPVGPIESARRWLC</sequence>
<name>A0A2T0MN05_9ACTN</name>
<accession>A0A2T0MN05</accession>
<dbReference type="AlphaFoldDB" id="A0A2T0MN05"/>
<feature type="signal peptide" evidence="1">
    <location>
        <begin position="1"/>
        <end position="26"/>
    </location>
</feature>